<reference evidence="2" key="1">
    <citation type="journal article" date="2012" name="Science">
        <title>The Paleozoic origin of enzymatic lignin decomposition reconstructed from 31 fungal genomes.</title>
        <authorList>
            <person name="Floudas D."/>
            <person name="Binder M."/>
            <person name="Riley R."/>
            <person name="Barry K."/>
            <person name="Blanchette R.A."/>
            <person name="Henrissat B."/>
            <person name="Martinez A.T."/>
            <person name="Otillar R."/>
            <person name="Spatafora J.W."/>
            <person name="Yadav J.S."/>
            <person name="Aerts A."/>
            <person name="Benoit I."/>
            <person name="Boyd A."/>
            <person name="Carlson A."/>
            <person name="Copeland A."/>
            <person name="Coutinho P.M."/>
            <person name="de Vries R.P."/>
            <person name="Ferreira P."/>
            <person name="Findley K."/>
            <person name="Foster B."/>
            <person name="Gaskell J."/>
            <person name="Glotzer D."/>
            <person name="Gorecki P."/>
            <person name="Heitman J."/>
            <person name="Hesse C."/>
            <person name="Hori C."/>
            <person name="Igarashi K."/>
            <person name="Jurgens J.A."/>
            <person name="Kallen N."/>
            <person name="Kersten P."/>
            <person name="Kohler A."/>
            <person name="Kuees U."/>
            <person name="Kumar T.K.A."/>
            <person name="Kuo A."/>
            <person name="LaButti K."/>
            <person name="Larrondo L.F."/>
            <person name="Lindquist E."/>
            <person name="Ling A."/>
            <person name="Lombard V."/>
            <person name="Lucas S."/>
            <person name="Lundell T."/>
            <person name="Martin R."/>
            <person name="McLaughlin D.J."/>
            <person name="Morgenstern I."/>
            <person name="Morin E."/>
            <person name="Murat C."/>
            <person name="Nagy L.G."/>
            <person name="Nolan M."/>
            <person name="Ohm R.A."/>
            <person name="Patyshakuliyeva A."/>
            <person name="Rokas A."/>
            <person name="Ruiz-Duenas F.J."/>
            <person name="Sabat G."/>
            <person name="Salamov A."/>
            <person name="Samejima M."/>
            <person name="Schmutz J."/>
            <person name="Slot J.C."/>
            <person name="St John F."/>
            <person name="Stenlid J."/>
            <person name="Sun H."/>
            <person name="Sun S."/>
            <person name="Syed K."/>
            <person name="Tsang A."/>
            <person name="Wiebenga A."/>
            <person name="Young D."/>
            <person name="Pisabarro A."/>
            <person name="Eastwood D.C."/>
            <person name="Martin F."/>
            <person name="Cullen D."/>
            <person name="Grigoriev I.V."/>
            <person name="Hibbett D.S."/>
        </authorList>
    </citation>
    <scope>NUCLEOTIDE SEQUENCE [LARGE SCALE GENOMIC DNA]</scope>
    <source>
        <strain evidence="2">RWD-64-598 SS2</strain>
    </source>
</reference>
<organism evidence="1 2">
    <name type="scientific">Coniophora puteana (strain RWD-64-598)</name>
    <name type="common">Brown rot fungus</name>
    <dbReference type="NCBI Taxonomy" id="741705"/>
    <lineage>
        <taxon>Eukaryota</taxon>
        <taxon>Fungi</taxon>
        <taxon>Dikarya</taxon>
        <taxon>Basidiomycota</taxon>
        <taxon>Agaricomycotina</taxon>
        <taxon>Agaricomycetes</taxon>
        <taxon>Agaricomycetidae</taxon>
        <taxon>Boletales</taxon>
        <taxon>Coniophorineae</taxon>
        <taxon>Coniophoraceae</taxon>
        <taxon>Coniophora</taxon>
    </lineage>
</organism>
<accession>A0A5M3N1S5</accession>
<dbReference type="RefSeq" id="XP_007764513.1">
    <property type="nucleotide sequence ID" value="XM_007766323.1"/>
</dbReference>
<protein>
    <submittedName>
        <fullName evidence="1">Uncharacterized protein</fullName>
    </submittedName>
</protein>
<keyword evidence="2" id="KW-1185">Reference proteome</keyword>
<evidence type="ECO:0000313" key="2">
    <source>
        <dbReference type="Proteomes" id="UP000053558"/>
    </source>
</evidence>
<dbReference type="GeneID" id="19204686"/>
<evidence type="ECO:0000313" key="1">
    <source>
        <dbReference type="EMBL" id="EIW84831.1"/>
    </source>
</evidence>
<dbReference type="KEGG" id="cput:CONPUDRAFT_162155"/>
<gene>
    <name evidence="1" type="ORF">CONPUDRAFT_162155</name>
</gene>
<dbReference type="Proteomes" id="UP000053558">
    <property type="component" value="Unassembled WGS sequence"/>
</dbReference>
<comment type="caution">
    <text evidence="1">The sequence shown here is derived from an EMBL/GenBank/DDBJ whole genome shotgun (WGS) entry which is preliminary data.</text>
</comment>
<name>A0A5M3N1S5_CONPW</name>
<dbReference type="EMBL" id="JH711574">
    <property type="protein sequence ID" value="EIW84831.1"/>
    <property type="molecule type" value="Genomic_DNA"/>
</dbReference>
<proteinExistence type="predicted"/>
<sequence>MSCSKLLNNWMFETYFACDGACRHPRPLGPYPSQPRETLETIVKRTSSIHHAMFVKREPTCSRVFDVERNSETRLPVCGRWAFTRSQKRVTCMDLDAPDGEEPPRIVVWEANEEDDLEVQRLYCIDVMSYDGCNRAVAVLELNTEGPPMRRTEIVILNVHFNIASSPAFILKKYTDDQKRPTTTFDTALVWDIDQLHKEPVIIPKENTVIDDARLTHFLTCRTHLITFIGDCIVPLATRIWARPLASVLAGTTNISASATVNYMFFKEITMLQSSTFDPFLIIVPSWTGSTRILYSLDEPPYGRLAAAEVAYNEETQTTSIIRAPNLGAESGVQEHFRWHGTELQSFETEPYKGRILYSHNLPEDGSERTKRMQLCLIGFA</sequence>
<dbReference type="AlphaFoldDB" id="A0A5M3N1S5"/>